<evidence type="ECO:0000313" key="1">
    <source>
        <dbReference type="EMBL" id="POB00602.1"/>
    </source>
</evidence>
<gene>
    <name evidence="1" type="ORF">C2134_00600</name>
</gene>
<protein>
    <submittedName>
        <fullName evidence="1">Uncharacterized protein</fullName>
    </submittedName>
</protein>
<dbReference type="EMBL" id="PPTF01000002">
    <property type="protein sequence ID" value="POB00602.1"/>
    <property type="molecule type" value="Genomic_DNA"/>
</dbReference>
<comment type="caution">
    <text evidence="1">The sequence shown here is derived from an EMBL/GenBank/DDBJ whole genome shotgun (WGS) entry which is preliminary data.</text>
</comment>
<accession>A0A2K4MU05</accession>
<evidence type="ECO:0000313" key="2">
    <source>
        <dbReference type="Proteomes" id="UP000236416"/>
    </source>
</evidence>
<name>A0A2K4MU05_9NEIS</name>
<dbReference type="AlphaFoldDB" id="A0A2K4MU05"/>
<reference evidence="1 2" key="1">
    <citation type="submission" date="2018-01" db="EMBL/GenBank/DDBJ databases">
        <title>Genomic Sequence of Chromobacterium MWU13-2610 from wild cranberry bogs within the Cape Cod National Seashore.</title>
        <authorList>
            <person name="O'Hara-Hanley K."/>
            <person name="Soby S."/>
            <person name="Harrison A."/>
        </authorList>
    </citation>
    <scope>NUCLEOTIDE SEQUENCE [LARGE SCALE GENOMIC DNA]</scope>
    <source>
        <strain evidence="1 2">MWU13-2610</strain>
    </source>
</reference>
<organism evidence="1 2">
    <name type="scientific">Chromobacterium sinusclupearum</name>
    <dbReference type="NCBI Taxonomy" id="2077146"/>
    <lineage>
        <taxon>Bacteria</taxon>
        <taxon>Pseudomonadati</taxon>
        <taxon>Pseudomonadota</taxon>
        <taxon>Betaproteobacteria</taxon>
        <taxon>Neisseriales</taxon>
        <taxon>Chromobacteriaceae</taxon>
        <taxon>Chromobacterium</taxon>
    </lineage>
</organism>
<keyword evidence="2" id="KW-1185">Reference proteome</keyword>
<proteinExistence type="predicted"/>
<sequence length="155" mass="17692">MQWKAGLPVMADEAGSPLQQRLRAVEGGADLTLEDSGEEPLRPPRLEKRLSRVGMRPLSALSQASVLQASELKRLCLQLAEQDFDNDDCDDVDIDDAIVRHPQPTTPRPPQRGEWLLMCLHWLHGVWYRYRPPRRRRARRLPRVIATQQGRGAKS</sequence>
<dbReference type="Proteomes" id="UP000236416">
    <property type="component" value="Unassembled WGS sequence"/>
</dbReference>